<feature type="compositionally biased region" description="Basic and acidic residues" evidence="1">
    <location>
        <begin position="14"/>
        <end position="26"/>
    </location>
</feature>
<reference evidence="2" key="1">
    <citation type="journal article" date="2015" name="Nature">
        <title>Complex archaea that bridge the gap between prokaryotes and eukaryotes.</title>
        <authorList>
            <person name="Spang A."/>
            <person name="Saw J.H."/>
            <person name="Jorgensen S.L."/>
            <person name="Zaremba-Niedzwiedzka K."/>
            <person name="Martijn J."/>
            <person name="Lind A.E."/>
            <person name="van Eijk R."/>
            <person name="Schleper C."/>
            <person name="Guy L."/>
            <person name="Ettema T.J."/>
        </authorList>
    </citation>
    <scope>NUCLEOTIDE SEQUENCE</scope>
</reference>
<proteinExistence type="predicted"/>
<evidence type="ECO:0000256" key="1">
    <source>
        <dbReference type="SAM" id="MobiDB-lite"/>
    </source>
</evidence>
<gene>
    <name evidence="2" type="ORF">LCGC14_0479390</name>
</gene>
<comment type="caution">
    <text evidence="2">The sequence shown here is derived from an EMBL/GenBank/DDBJ whole genome shotgun (WGS) entry which is preliminary data.</text>
</comment>
<protein>
    <submittedName>
        <fullName evidence="2">Uncharacterized protein</fullName>
    </submittedName>
</protein>
<dbReference type="AlphaFoldDB" id="A0A0F9VIE8"/>
<accession>A0A0F9VIE8</accession>
<dbReference type="EMBL" id="LAZR01000519">
    <property type="protein sequence ID" value="KKN65623.1"/>
    <property type="molecule type" value="Genomic_DNA"/>
</dbReference>
<sequence length="43" mass="4946">MHLNSLESASEDVGWEKAEGRSYRDESDARWAARQKVNLLVLK</sequence>
<organism evidence="2">
    <name type="scientific">marine sediment metagenome</name>
    <dbReference type="NCBI Taxonomy" id="412755"/>
    <lineage>
        <taxon>unclassified sequences</taxon>
        <taxon>metagenomes</taxon>
        <taxon>ecological metagenomes</taxon>
    </lineage>
</organism>
<name>A0A0F9VIE8_9ZZZZ</name>
<evidence type="ECO:0000313" key="2">
    <source>
        <dbReference type="EMBL" id="KKN65623.1"/>
    </source>
</evidence>
<feature type="region of interest" description="Disordered" evidence="1">
    <location>
        <begin position="1"/>
        <end position="26"/>
    </location>
</feature>